<name>A0ABS7PQV3_9SPHN</name>
<proteinExistence type="predicted"/>
<gene>
    <name evidence="1" type="ORF">K7G82_15080</name>
</gene>
<organism evidence="1 2">
    <name type="scientific">Sphingomonas colocasiae</name>
    <dbReference type="NCBI Taxonomy" id="1848973"/>
    <lineage>
        <taxon>Bacteria</taxon>
        <taxon>Pseudomonadati</taxon>
        <taxon>Pseudomonadota</taxon>
        <taxon>Alphaproteobacteria</taxon>
        <taxon>Sphingomonadales</taxon>
        <taxon>Sphingomonadaceae</taxon>
        <taxon>Sphingomonas</taxon>
    </lineage>
</organism>
<dbReference type="EMBL" id="JAINVV010000007">
    <property type="protein sequence ID" value="MBY8823626.1"/>
    <property type="molecule type" value="Genomic_DNA"/>
</dbReference>
<dbReference type="RefSeq" id="WP_222990743.1">
    <property type="nucleotide sequence ID" value="NZ_JAINVV010000007.1"/>
</dbReference>
<protein>
    <recommendedName>
        <fullName evidence="3">Transposase</fullName>
    </recommendedName>
</protein>
<reference evidence="1 2" key="1">
    <citation type="submission" date="2021-08" db="EMBL/GenBank/DDBJ databases">
        <authorList>
            <person name="Tuo L."/>
        </authorList>
    </citation>
    <scope>NUCLEOTIDE SEQUENCE [LARGE SCALE GENOMIC DNA]</scope>
    <source>
        <strain evidence="1 2">JCM 31229</strain>
    </source>
</reference>
<keyword evidence="2" id="KW-1185">Reference proteome</keyword>
<evidence type="ECO:0008006" key="3">
    <source>
        <dbReference type="Google" id="ProtNLM"/>
    </source>
</evidence>
<evidence type="ECO:0000313" key="2">
    <source>
        <dbReference type="Proteomes" id="UP000706039"/>
    </source>
</evidence>
<accession>A0ABS7PQV3</accession>
<dbReference type="Proteomes" id="UP000706039">
    <property type="component" value="Unassembled WGS sequence"/>
</dbReference>
<evidence type="ECO:0000313" key="1">
    <source>
        <dbReference type="EMBL" id="MBY8823626.1"/>
    </source>
</evidence>
<comment type="caution">
    <text evidence="1">The sequence shown here is derived from an EMBL/GenBank/DDBJ whole genome shotgun (WGS) entry which is preliminary data.</text>
</comment>
<sequence>MTGHQPDAALLRRVAVLEAENDRLRRVVETLRADRQTAHDLVRQEVKRCSGV</sequence>